<dbReference type="PANTHER" id="PTHR13847:SF281">
    <property type="entry name" value="FAD DEPENDENT OXIDOREDUCTASE DOMAIN-CONTAINING PROTEIN"/>
    <property type="match status" value="1"/>
</dbReference>
<gene>
    <name evidence="3" type="ORF">J2X19_003461</name>
</gene>
<protein>
    <submittedName>
        <fullName evidence="3">Glycine/D-amino acid oxidase-like deaminating enzyme</fullName>
    </submittedName>
</protein>
<accession>A0ABU2CC17</accession>
<evidence type="ECO:0000256" key="1">
    <source>
        <dbReference type="ARBA" id="ARBA00023002"/>
    </source>
</evidence>
<evidence type="ECO:0000313" key="3">
    <source>
        <dbReference type="EMBL" id="MDR7378767.1"/>
    </source>
</evidence>
<dbReference type="InterPro" id="IPR006076">
    <property type="entry name" value="FAD-dep_OxRdtase"/>
</dbReference>
<dbReference type="InterPro" id="IPR036188">
    <property type="entry name" value="FAD/NAD-bd_sf"/>
</dbReference>
<dbReference type="RefSeq" id="WP_310375043.1">
    <property type="nucleotide sequence ID" value="NZ_JAVDXT010000003.1"/>
</dbReference>
<sequence length="430" mass="46365">MKLDSYWTDSAPAFRPAARELPAQVDVAVVGAGFTGLSAGLALARQGAKVVVLEAGERVAAEASGRNGGHVNNGLAMDYADVAAKVGVAQARAWYHAYDDAVDTVARIVKNEAIACDFMRHGKLKMATRPQQMAALQRSAQRLRDDGVDSDVEVLDAARVASEVQSERFHGGLLYKRSAQMHMGHFATGLAGAAERAGAQIHTLTAVQRLSRIGKGHAHTLQTARGPVTAKQVLLATGASRHGGYGSFGWLRRRIVPIGSFIVVTEPLGEARARAMLAERRTYTTVANIHHYFRLTADYRLVFGGRARFAISSPQSDAASGEILRAGLAETFPQLGKVRLDYCWGGLVDMTQDRLPHAGERDGLYFATGYSGHGTQMSVHMGERMAEVMAGNTAANPWQGRSWPAIPGHFGAPWFLPAVGMYYRLKDKLA</sequence>
<evidence type="ECO:0000313" key="4">
    <source>
        <dbReference type="Proteomes" id="UP001180487"/>
    </source>
</evidence>
<keyword evidence="4" id="KW-1185">Reference proteome</keyword>
<organism evidence="3 4">
    <name type="scientific">Rhodoferax ferrireducens</name>
    <dbReference type="NCBI Taxonomy" id="192843"/>
    <lineage>
        <taxon>Bacteria</taxon>
        <taxon>Pseudomonadati</taxon>
        <taxon>Pseudomonadota</taxon>
        <taxon>Betaproteobacteria</taxon>
        <taxon>Burkholderiales</taxon>
        <taxon>Comamonadaceae</taxon>
        <taxon>Rhodoferax</taxon>
    </lineage>
</organism>
<proteinExistence type="predicted"/>
<comment type="caution">
    <text evidence="3">The sequence shown here is derived from an EMBL/GenBank/DDBJ whole genome shotgun (WGS) entry which is preliminary data.</text>
</comment>
<dbReference type="Pfam" id="PF01266">
    <property type="entry name" value="DAO"/>
    <property type="match status" value="1"/>
</dbReference>
<dbReference type="Proteomes" id="UP001180487">
    <property type="component" value="Unassembled WGS sequence"/>
</dbReference>
<evidence type="ECO:0000259" key="2">
    <source>
        <dbReference type="Pfam" id="PF01266"/>
    </source>
</evidence>
<dbReference type="Gene3D" id="3.50.50.60">
    <property type="entry name" value="FAD/NAD(P)-binding domain"/>
    <property type="match status" value="1"/>
</dbReference>
<dbReference type="SUPFAM" id="SSF51905">
    <property type="entry name" value="FAD/NAD(P)-binding domain"/>
    <property type="match status" value="1"/>
</dbReference>
<dbReference type="PANTHER" id="PTHR13847">
    <property type="entry name" value="SARCOSINE DEHYDROGENASE-RELATED"/>
    <property type="match status" value="1"/>
</dbReference>
<reference evidence="3 4" key="1">
    <citation type="submission" date="2023-07" db="EMBL/GenBank/DDBJ databases">
        <title>Sorghum-associated microbial communities from plants grown in Nebraska, USA.</title>
        <authorList>
            <person name="Schachtman D."/>
        </authorList>
    </citation>
    <scope>NUCLEOTIDE SEQUENCE [LARGE SCALE GENOMIC DNA]</scope>
    <source>
        <strain evidence="3 4">BE313</strain>
    </source>
</reference>
<dbReference type="Gene3D" id="3.30.9.10">
    <property type="entry name" value="D-Amino Acid Oxidase, subunit A, domain 2"/>
    <property type="match status" value="1"/>
</dbReference>
<name>A0ABU2CC17_9BURK</name>
<keyword evidence="1" id="KW-0560">Oxidoreductase</keyword>
<feature type="domain" description="FAD dependent oxidoreductase" evidence="2">
    <location>
        <begin position="26"/>
        <end position="387"/>
    </location>
</feature>
<dbReference type="EMBL" id="JAVDXT010000003">
    <property type="protein sequence ID" value="MDR7378767.1"/>
    <property type="molecule type" value="Genomic_DNA"/>
</dbReference>